<dbReference type="Pfam" id="PF07715">
    <property type="entry name" value="Plug"/>
    <property type="match status" value="1"/>
</dbReference>
<keyword evidence="5 9" id="KW-0798">TonB box</keyword>
<accession>A0ABV3Z8J1</accession>
<comment type="subcellular location">
    <subcellularLocation>
        <location evidence="1 8">Cell outer membrane</location>
        <topology evidence="1 8">Multi-pass membrane protein</topology>
    </subcellularLocation>
</comment>
<feature type="signal peptide" evidence="10">
    <location>
        <begin position="1"/>
        <end position="20"/>
    </location>
</feature>
<dbReference type="InterPro" id="IPR000531">
    <property type="entry name" value="Beta-barrel_TonB"/>
</dbReference>
<keyword evidence="7 8" id="KW-0998">Cell outer membrane</keyword>
<keyword evidence="3 8" id="KW-1134">Transmembrane beta strand</keyword>
<evidence type="ECO:0000256" key="4">
    <source>
        <dbReference type="ARBA" id="ARBA00022692"/>
    </source>
</evidence>
<evidence type="ECO:0000256" key="10">
    <source>
        <dbReference type="SAM" id="SignalP"/>
    </source>
</evidence>
<dbReference type="Gene3D" id="2.60.40.1120">
    <property type="entry name" value="Carboxypeptidase-like, regulatory domain"/>
    <property type="match status" value="1"/>
</dbReference>
<sequence>MKKLLTWISVLLLVPFTVMSQSTQPVTTSGKVASAKGEPLEGISVFVKGSRKGTATDKDGNYSISSSSDATLVFSGEGFKRKEVRLINDNAITVTLDQEVATLAGVVVVGYGTQRKKDVTGSVSSITSKDFNKGMQASVDQLISGRAPGVQVTQSSAEPGGGVSIRIRGANSINANNEPLYVIDGLPIDNSPVTPNSPITTDGAVRNPLNALNPADIESVEILKDASATAIYGSRGANGVVMITTKKGAKGALNVTYNASGSLQEVPNTIPMLSAQQYMALLNDLRATQNQQPEFMEDQIKAVGNGTNWQKEVFRKAYAQNQQLSFSGGQEKLNYYASLNYMNQDGVVISSGIKRFGGRVNLAYNDTKFKFGINLNTSVVKDDFVPNGVSINESAGVINTAIFQDPTIPVRNPDGTYGQTQIVNLENPVALANETYDVAETNRTFGNVFGEYYVIPDLSFKVNFGADRQSSRRDSYIGRQTKRAQGTNGDADAQVNNANNYLVELTGRYTKTFSNIHRFEALLGYTYQQFDYNSLQSGAQNFSSDALLDNNLAAGSRSTFSVGSGRSKNQLQSYLGRINYNLQDKYLLTVSARIDGSSKFGENNKYGFFPSVAAGWRIKEEQFLKYFTALSNLKLRASYGLTGNQDIGSYKSLVLLGPQGQAIYDGTSYVGISTIQLPNPNLKWETTSQLNVGVDFGFFNGRLSGTLDYFYKKTSDLLLQLPIPRTTGFSTTYKNVGGMENRGFEIGINTINIERPFSWRTSLNFSVIKNKVTDLAGLPYILQGEAGFSKDFTIIQKGAPLNSFYGYIVDGVFQEKDNIAGSAQPLSKPGEYKYRDVNNDGQITTADRTILGTPFPDFTWGINNDFSYKGFSLSFFFQGVQGSSVFNLNRTESENPNSFRRNRLAESYTDRWTPQNPTNKNSSGIAPSVAYATNINNRAVEDASYVRLKNVQLGYSFPFKNSRVFKGAQVYVIAQNLFTITNYTGSDPEVSAFGTSNVRADYNAYPLTKIYTAGINVTF</sequence>
<keyword evidence="14" id="KW-1185">Reference proteome</keyword>
<evidence type="ECO:0000256" key="2">
    <source>
        <dbReference type="ARBA" id="ARBA00022448"/>
    </source>
</evidence>
<dbReference type="RefSeq" id="WP_369327574.1">
    <property type="nucleotide sequence ID" value="NZ_JAULBC010000001.1"/>
</dbReference>
<dbReference type="InterPro" id="IPR039426">
    <property type="entry name" value="TonB-dep_rcpt-like"/>
</dbReference>
<dbReference type="NCBIfam" id="TIGR04057">
    <property type="entry name" value="SusC_RagA_signa"/>
    <property type="match status" value="1"/>
</dbReference>
<dbReference type="PROSITE" id="PS52016">
    <property type="entry name" value="TONB_DEPENDENT_REC_3"/>
    <property type="match status" value="1"/>
</dbReference>
<feature type="chain" id="PRO_5045729175" evidence="10">
    <location>
        <begin position="21"/>
        <end position="1019"/>
    </location>
</feature>
<dbReference type="InterPro" id="IPR023996">
    <property type="entry name" value="TonB-dep_OMP_SusC/RagA"/>
</dbReference>
<keyword evidence="6 8" id="KW-0472">Membrane</keyword>
<dbReference type="InterPro" id="IPR008969">
    <property type="entry name" value="CarboxyPept-like_regulatory"/>
</dbReference>
<keyword evidence="10" id="KW-0732">Signal</keyword>
<dbReference type="InterPro" id="IPR012910">
    <property type="entry name" value="Plug_dom"/>
</dbReference>
<evidence type="ECO:0000256" key="6">
    <source>
        <dbReference type="ARBA" id="ARBA00023136"/>
    </source>
</evidence>
<name>A0ABV3Z8J1_9BACT</name>
<gene>
    <name evidence="13" type="ORF">QTN47_01690</name>
</gene>
<evidence type="ECO:0000313" key="13">
    <source>
        <dbReference type="EMBL" id="MEX6686184.1"/>
    </source>
</evidence>
<evidence type="ECO:0000313" key="14">
    <source>
        <dbReference type="Proteomes" id="UP001560573"/>
    </source>
</evidence>
<keyword evidence="4 8" id="KW-0812">Transmembrane</keyword>
<keyword evidence="13" id="KW-0675">Receptor</keyword>
<evidence type="ECO:0000259" key="12">
    <source>
        <dbReference type="Pfam" id="PF07715"/>
    </source>
</evidence>
<protein>
    <submittedName>
        <fullName evidence="13">TonB-dependent receptor</fullName>
    </submittedName>
</protein>
<dbReference type="NCBIfam" id="TIGR04056">
    <property type="entry name" value="OMP_RagA_SusC"/>
    <property type="match status" value="1"/>
</dbReference>
<evidence type="ECO:0000256" key="1">
    <source>
        <dbReference type="ARBA" id="ARBA00004571"/>
    </source>
</evidence>
<dbReference type="Gene3D" id="2.40.170.20">
    <property type="entry name" value="TonB-dependent receptor, beta-barrel domain"/>
    <property type="match status" value="1"/>
</dbReference>
<feature type="domain" description="TonB-dependent receptor-like beta-barrel" evidence="11">
    <location>
        <begin position="440"/>
        <end position="976"/>
    </location>
</feature>
<comment type="similarity">
    <text evidence="8 9">Belongs to the TonB-dependent receptor family.</text>
</comment>
<evidence type="ECO:0000259" key="11">
    <source>
        <dbReference type="Pfam" id="PF00593"/>
    </source>
</evidence>
<reference evidence="13 14" key="1">
    <citation type="submission" date="2023-07" db="EMBL/GenBank/DDBJ databases">
        <authorList>
            <person name="Lian W.-H."/>
        </authorList>
    </citation>
    <scope>NUCLEOTIDE SEQUENCE [LARGE SCALE GENOMIC DNA]</scope>
    <source>
        <strain evidence="13 14">SYSU DXS3180</strain>
    </source>
</reference>
<dbReference type="SUPFAM" id="SSF49464">
    <property type="entry name" value="Carboxypeptidase regulatory domain-like"/>
    <property type="match status" value="1"/>
</dbReference>
<comment type="caution">
    <text evidence="13">The sequence shown here is derived from an EMBL/GenBank/DDBJ whole genome shotgun (WGS) entry which is preliminary data.</text>
</comment>
<organism evidence="13 14">
    <name type="scientific">Danxiaibacter flavus</name>
    <dbReference type="NCBI Taxonomy" id="3049108"/>
    <lineage>
        <taxon>Bacteria</taxon>
        <taxon>Pseudomonadati</taxon>
        <taxon>Bacteroidota</taxon>
        <taxon>Chitinophagia</taxon>
        <taxon>Chitinophagales</taxon>
        <taxon>Chitinophagaceae</taxon>
        <taxon>Danxiaibacter</taxon>
    </lineage>
</organism>
<evidence type="ECO:0000256" key="3">
    <source>
        <dbReference type="ARBA" id="ARBA00022452"/>
    </source>
</evidence>
<dbReference type="InterPro" id="IPR036942">
    <property type="entry name" value="Beta-barrel_TonB_sf"/>
</dbReference>
<dbReference type="Gene3D" id="2.170.130.10">
    <property type="entry name" value="TonB-dependent receptor, plug domain"/>
    <property type="match status" value="1"/>
</dbReference>
<dbReference type="Pfam" id="PF13715">
    <property type="entry name" value="CarbopepD_reg_2"/>
    <property type="match status" value="1"/>
</dbReference>
<evidence type="ECO:0000256" key="8">
    <source>
        <dbReference type="PROSITE-ProRule" id="PRU01360"/>
    </source>
</evidence>
<dbReference type="EMBL" id="JAULBC010000001">
    <property type="protein sequence ID" value="MEX6686184.1"/>
    <property type="molecule type" value="Genomic_DNA"/>
</dbReference>
<proteinExistence type="inferred from homology"/>
<evidence type="ECO:0000256" key="9">
    <source>
        <dbReference type="RuleBase" id="RU003357"/>
    </source>
</evidence>
<evidence type="ECO:0000256" key="7">
    <source>
        <dbReference type="ARBA" id="ARBA00023237"/>
    </source>
</evidence>
<dbReference type="SUPFAM" id="SSF56935">
    <property type="entry name" value="Porins"/>
    <property type="match status" value="1"/>
</dbReference>
<dbReference type="InterPro" id="IPR037066">
    <property type="entry name" value="Plug_dom_sf"/>
</dbReference>
<dbReference type="InterPro" id="IPR023997">
    <property type="entry name" value="TonB-dep_OMP_SusC/RagA_CS"/>
</dbReference>
<dbReference type="Proteomes" id="UP001560573">
    <property type="component" value="Unassembled WGS sequence"/>
</dbReference>
<evidence type="ECO:0000256" key="5">
    <source>
        <dbReference type="ARBA" id="ARBA00023077"/>
    </source>
</evidence>
<feature type="domain" description="TonB-dependent receptor plug" evidence="12">
    <location>
        <begin position="116"/>
        <end position="240"/>
    </location>
</feature>
<keyword evidence="2 8" id="KW-0813">Transport</keyword>
<dbReference type="Pfam" id="PF00593">
    <property type="entry name" value="TonB_dep_Rec_b-barrel"/>
    <property type="match status" value="1"/>
</dbReference>